<evidence type="ECO:0000259" key="2">
    <source>
        <dbReference type="PROSITE" id="PS50983"/>
    </source>
</evidence>
<evidence type="ECO:0000313" key="4">
    <source>
        <dbReference type="Proteomes" id="UP000235916"/>
    </source>
</evidence>
<dbReference type="OrthoDB" id="9816357at2"/>
<sequence>MPAFDPNAPRIASLVPSLTELLLALGLGPWMVARTGFCIHPAEQVADIPKVGGTKDVNLDKLRRLAPSHVLLNPDENRLDTAEALRQFVPELIVSHPQGPEDNLALLAQMLHHFGHLPGVRERAQALSERLSHSLQACRQQGWPGERVLYLIWREPWMTVARDTYIARMLVEVGWQTWPNQRGGDTGAARYPQLRGDEPWLQQVDRVLLSSEPYRFDASHLPLARALCPQAQVQLIDGELISWYGPRASEGLDLLRALAMERVSAQAAPRIHTGVGKSG</sequence>
<evidence type="ECO:0000313" key="3">
    <source>
        <dbReference type="EMBL" id="PND38652.1"/>
    </source>
</evidence>
<dbReference type="NCBIfam" id="NF038402">
    <property type="entry name" value="TroA_like"/>
    <property type="match status" value="1"/>
</dbReference>
<dbReference type="Gene3D" id="3.40.50.1980">
    <property type="entry name" value="Nitrogenase molybdenum iron protein domain"/>
    <property type="match status" value="2"/>
</dbReference>
<feature type="domain" description="Fe/B12 periplasmic-binding" evidence="2">
    <location>
        <begin position="10"/>
        <end position="266"/>
    </location>
</feature>
<dbReference type="Proteomes" id="UP000235916">
    <property type="component" value="Unassembled WGS sequence"/>
</dbReference>
<dbReference type="InterPro" id="IPR054828">
    <property type="entry name" value="Vit_B12_bind_prot"/>
</dbReference>
<protein>
    <submittedName>
        <fullName evidence="3">Cobalamin-binding protein</fullName>
    </submittedName>
</protein>
<reference evidence="3 4" key="1">
    <citation type="submission" date="2018-01" db="EMBL/GenBank/DDBJ databases">
        <title>Draft genome sequence of Paucibacter aquatile CR182 isolated from freshwater of the Nakdong River.</title>
        <authorList>
            <person name="Choi A."/>
            <person name="Chung E.J."/>
        </authorList>
    </citation>
    <scope>NUCLEOTIDE SEQUENCE [LARGE SCALE GENOMIC DNA]</scope>
    <source>
        <strain evidence="3 4">CR182</strain>
    </source>
</reference>
<name>A0A2N8KZ22_9BURK</name>
<dbReference type="Pfam" id="PF01497">
    <property type="entry name" value="Peripla_BP_2"/>
    <property type="match status" value="1"/>
</dbReference>
<dbReference type="PROSITE" id="PS50983">
    <property type="entry name" value="FE_B12_PBP"/>
    <property type="match status" value="1"/>
</dbReference>
<dbReference type="InterPro" id="IPR050902">
    <property type="entry name" value="ABC_Transporter_SBP"/>
</dbReference>
<dbReference type="PANTHER" id="PTHR30535">
    <property type="entry name" value="VITAMIN B12-BINDING PROTEIN"/>
    <property type="match status" value="1"/>
</dbReference>
<dbReference type="AlphaFoldDB" id="A0A2N8KZ22"/>
<dbReference type="PANTHER" id="PTHR30535:SF35">
    <property type="entry name" value="PERIPLASMIC BINDING PROTEIN"/>
    <property type="match status" value="1"/>
</dbReference>
<proteinExistence type="predicted"/>
<dbReference type="EMBL" id="POSP01000003">
    <property type="protein sequence ID" value="PND38652.1"/>
    <property type="molecule type" value="Genomic_DNA"/>
</dbReference>
<keyword evidence="1" id="KW-0732">Signal</keyword>
<dbReference type="SUPFAM" id="SSF53807">
    <property type="entry name" value="Helical backbone' metal receptor"/>
    <property type="match status" value="1"/>
</dbReference>
<evidence type="ECO:0000256" key="1">
    <source>
        <dbReference type="ARBA" id="ARBA00022729"/>
    </source>
</evidence>
<accession>A0A2N8KZ22</accession>
<dbReference type="InterPro" id="IPR002491">
    <property type="entry name" value="ABC_transptr_periplasmic_BD"/>
</dbReference>
<gene>
    <name evidence="3" type="ORF">C1O66_14705</name>
</gene>
<dbReference type="RefSeq" id="WP_102768570.1">
    <property type="nucleotide sequence ID" value="NZ_POSP01000003.1"/>
</dbReference>
<keyword evidence="4" id="KW-1185">Reference proteome</keyword>
<comment type="caution">
    <text evidence="3">The sequence shown here is derived from an EMBL/GenBank/DDBJ whole genome shotgun (WGS) entry which is preliminary data.</text>
</comment>
<organism evidence="3 4">
    <name type="scientific">Kinneretia aquatilis</name>
    <dbReference type="NCBI Taxonomy" id="2070761"/>
    <lineage>
        <taxon>Bacteria</taxon>
        <taxon>Pseudomonadati</taxon>
        <taxon>Pseudomonadota</taxon>
        <taxon>Betaproteobacteria</taxon>
        <taxon>Burkholderiales</taxon>
        <taxon>Sphaerotilaceae</taxon>
        <taxon>Roseateles</taxon>
    </lineage>
</organism>